<dbReference type="Gene3D" id="3.30.160.60">
    <property type="entry name" value="Classic Zinc Finger"/>
    <property type="match status" value="1"/>
</dbReference>
<dbReference type="FunFam" id="3.30.160.60:FF:000299">
    <property type="entry name" value="Zinc finger protein 593"/>
    <property type="match status" value="1"/>
</dbReference>
<keyword evidence="7" id="KW-0862">Zinc</keyword>
<dbReference type="GO" id="GO:0005634">
    <property type="term" value="C:nucleus"/>
    <property type="evidence" value="ECO:0007669"/>
    <property type="project" value="UniProtKB-SubCell"/>
</dbReference>
<dbReference type="SMART" id="SM00451">
    <property type="entry name" value="ZnF_U1"/>
    <property type="match status" value="1"/>
</dbReference>
<dbReference type="AlphaFoldDB" id="A0A1E5RLB1"/>
<dbReference type="GO" id="GO:0003677">
    <property type="term" value="F:DNA binding"/>
    <property type="evidence" value="ECO:0007669"/>
    <property type="project" value="InterPro"/>
</dbReference>
<dbReference type="InterPro" id="IPR013087">
    <property type="entry name" value="Znf_C2H2_type"/>
</dbReference>
<dbReference type="Proteomes" id="UP000095605">
    <property type="component" value="Unassembled WGS sequence"/>
</dbReference>
<evidence type="ECO:0000256" key="6">
    <source>
        <dbReference type="ARBA" id="ARBA00022771"/>
    </source>
</evidence>
<dbReference type="PROSITE" id="PS00028">
    <property type="entry name" value="ZINC_FINGER_C2H2_1"/>
    <property type="match status" value="1"/>
</dbReference>
<feature type="domain" description="BED-type" evidence="12">
    <location>
        <begin position="26"/>
        <end position="80"/>
    </location>
</feature>
<dbReference type="PROSITE" id="PS50808">
    <property type="entry name" value="ZF_BED"/>
    <property type="match status" value="1"/>
</dbReference>
<accession>A0A1E5RLB1</accession>
<evidence type="ECO:0000256" key="8">
    <source>
        <dbReference type="ARBA" id="ARBA00023242"/>
    </source>
</evidence>
<dbReference type="InterPro" id="IPR036236">
    <property type="entry name" value="Znf_C2H2_sf"/>
</dbReference>
<dbReference type="GO" id="GO:0008270">
    <property type="term" value="F:zinc ion binding"/>
    <property type="evidence" value="ECO:0007669"/>
    <property type="project" value="UniProtKB-KW"/>
</dbReference>
<dbReference type="GO" id="GO:0005737">
    <property type="term" value="C:cytoplasm"/>
    <property type="evidence" value="ECO:0007669"/>
    <property type="project" value="UniProtKB-SubCell"/>
</dbReference>
<feature type="compositionally biased region" description="Polar residues" evidence="11">
    <location>
        <begin position="161"/>
        <end position="173"/>
    </location>
</feature>
<proteinExistence type="inferred from homology"/>
<dbReference type="SUPFAM" id="SSF57667">
    <property type="entry name" value="beta-beta-alpha zinc fingers"/>
    <property type="match status" value="1"/>
</dbReference>
<evidence type="ECO:0000256" key="5">
    <source>
        <dbReference type="ARBA" id="ARBA00022723"/>
    </source>
</evidence>
<evidence type="ECO:0000256" key="2">
    <source>
        <dbReference type="ARBA" id="ARBA00004496"/>
    </source>
</evidence>
<dbReference type="OrthoDB" id="24683at2759"/>
<name>A0A1E5RLB1_9ASCO</name>
<dbReference type="Pfam" id="PF12171">
    <property type="entry name" value="zf-C2H2_jaz"/>
    <property type="match status" value="1"/>
</dbReference>
<dbReference type="EMBL" id="LPNL01000004">
    <property type="protein sequence ID" value="OEJ87698.1"/>
    <property type="molecule type" value="Genomic_DNA"/>
</dbReference>
<reference evidence="14" key="1">
    <citation type="journal article" date="2016" name="Genome Announc.">
        <title>Genome sequences of three species of Hanseniaspora isolated from spontaneous wine fermentations.</title>
        <authorList>
            <person name="Sternes P.R."/>
            <person name="Lee D."/>
            <person name="Kutyna D.R."/>
            <person name="Borneman A.R."/>
        </authorList>
    </citation>
    <scope>NUCLEOTIDE SEQUENCE [LARGE SCALE GENOMIC DNA]</scope>
    <source>
        <strain evidence="14">AWRI3578</strain>
    </source>
</reference>
<keyword evidence="4" id="KW-0690">Ribosome biogenesis</keyword>
<evidence type="ECO:0000256" key="10">
    <source>
        <dbReference type="PROSITE-ProRule" id="PRU00027"/>
    </source>
</evidence>
<comment type="subcellular location">
    <subcellularLocation>
        <location evidence="2">Cytoplasm</location>
    </subcellularLocation>
    <subcellularLocation>
        <location evidence="1">Nucleus</location>
    </subcellularLocation>
</comment>
<evidence type="ECO:0000256" key="4">
    <source>
        <dbReference type="ARBA" id="ARBA00022517"/>
    </source>
</evidence>
<keyword evidence="3" id="KW-0963">Cytoplasm</keyword>
<gene>
    <name evidence="13" type="ORF">AWRI3578_g1752</name>
</gene>
<protein>
    <submittedName>
        <fullName evidence="13">Bud site selection protein 20</fullName>
    </submittedName>
</protein>
<evidence type="ECO:0000313" key="13">
    <source>
        <dbReference type="EMBL" id="OEJ87698.1"/>
    </source>
</evidence>
<evidence type="ECO:0000256" key="1">
    <source>
        <dbReference type="ARBA" id="ARBA00004123"/>
    </source>
</evidence>
<dbReference type="InterPro" id="IPR003604">
    <property type="entry name" value="Matrin/U1-like-C_Znf_C2H2"/>
</dbReference>
<evidence type="ECO:0000259" key="12">
    <source>
        <dbReference type="PROSITE" id="PS50808"/>
    </source>
</evidence>
<comment type="similarity">
    <text evidence="9">Belongs to the ZNF593/BUD20 C2H2-type zinc-finger protein family.</text>
</comment>
<keyword evidence="6 10" id="KW-0863">Zinc-finger</keyword>
<evidence type="ECO:0000256" key="3">
    <source>
        <dbReference type="ARBA" id="ARBA00022490"/>
    </source>
</evidence>
<dbReference type="PANTHER" id="PTHR46095">
    <property type="entry name" value="ZINC FINGER PROTEIN 593"/>
    <property type="match status" value="1"/>
</dbReference>
<dbReference type="InterPro" id="IPR051879">
    <property type="entry name" value="C2H2-ZF_Maturation_Protein"/>
</dbReference>
<dbReference type="InterPro" id="IPR022755">
    <property type="entry name" value="Znf_C2H2_jaz"/>
</dbReference>
<keyword evidence="5" id="KW-0479">Metal-binding</keyword>
<comment type="caution">
    <text evidence="13">The sequence shown here is derived from an EMBL/GenBank/DDBJ whole genome shotgun (WGS) entry which is preliminary data.</text>
</comment>
<dbReference type="GO" id="GO:0043021">
    <property type="term" value="F:ribonucleoprotein complex binding"/>
    <property type="evidence" value="ECO:0007669"/>
    <property type="project" value="UniProtKB-ARBA"/>
</dbReference>
<keyword evidence="8" id="KW-0539">Nucleus</keyword>
<dbReference type="PANTHER" id="PTHR46095:SF1">
    <property type="entry name" value="ZINC FINGER PROTEIN 593"/>
    <property type="match status" value="1"/>
</dbReference>
<organism evidence="13 14">
    <name type="scientific">Hanseniaspora opuntiae</name>
    <dbReference type="NCBI Taxonomy" id="211096"/>
    <lineage>
        <taxon>Eukaryota</taxon>
        <taxon>Fungi</taxon>
        <taxon>Dikarya</taxon>
        <taxon>Ascomycota</taxon>
        <taxon>Saccharomycotina</taxon>
        <taxon>Saccharomycetes</taxon>
        <taxon>Saccharomycodales</taxon>
        <taxon>Saccharomycodaceae</taxon>
        <taxon>Hanseniaspora</taxon>
    </lineage>
</organism>
<evidence type="ECO:0000256" key="7">
    <source>
        <dbReference type="ARBA" id="ARBA00022833"/>
    </source>
</evidence>
<evidence type="ECO:0000256" key="9">
    <source>
        <dbReference type="ARBA" id="ARBA00038064"/>
    </source>
</evidence>
<dbReference type="InterPro" id="IPR003656">
    <property type="entry name" value="Znf_BED"/>
</dbReference>
<evidence type="ECO:0000256" key="11">
    <source>
        <dbReference type="SAM" id="MobiDB-lite"/>
    </source>
</evidence>
<sequence length="173" mass="20028">MGKYSVMRYKTKRRTKDLDLIYNDLSSADKIWKLTNQPLDETKAGLGQFYCIHCDKYCETASALKTHLKGKVHKRRVKELKDVPYTQETANAAIGLDMEKFIARVQNFQTVVGPEKQVLEKDLKTYLDKQLVNAKEMDKLSYLDKLNMAEKQKEEEEAFIAQQNSEQAAENKN</sequence>
<evidence type="ECO:0000313" key="14">
    <source>
        <dbReference type="Proteomes" id="UP000095605"/>
    </source>
</evidence>
<dbReference type="GO" id="GO:0042254">
    <property type="term" value="P:ribosome biogenesis"/>
    <property type="evidence" value="ECO:0007669"/>
    <property type="project" value="UniProtKB-KW"/>
</dbReference>
<feature type="region of interest" description="Disordered" evidence="11">
    <location>
        <begin position="154"/>
        <end position="173"/>
    </location>
</feature>
<keyword evidence="14" id="KW-1185">Reference proteome</keyword>